<keyword evidence="3" id="KW-1003">Cell membrane</keyword>
<evidence type="ECO:0000256" key="8">
    <source>
        <dbReference type="RuleBase" id="RU363032"/>
    </source>
</evidence>
<feature type="transmembrane region" description="Helical" evidence="8">
    <location>
        <begin position="77"/>
        <end position="96"/>
    </location>
</feature>
<evidence type="ECO:0000313" key="10">
    <source>
        <dbReference type="EMBL" id="MBC9226453.1"/>
    </source>
</evidence>
<dbReference type="InterPro" id="IPR043429">
    <property type="entry name" value="ArtM/GltK/GlnP/TcyL/YhdX-like"/>
</dbReference>
<accession>A0A8I0EW61</accession>
<proteinExistence type="inferred from homology"/>
<name>A0A8I0EW61_9ACTN</name>
<feature type="domain" description="ABC transmembrane type-1" evidence="9">
    <location>
        <begin position="13"/>
        <end position="201"/>
    </location>
</feature>
<evidence type="ECO:0000256" key="5">
    <source>
        <dbReference type="ARBA" id="ARBA00022970"/>
    </source>
</evidence>
<sequence length="216" mass="22808">MTTDDLMILLGGLKLSAWYAVLSIATGLPLGLVLGLLGTAPSRLVRWTTLAVVELLRGLPLLVVVYLIYFGLPSIDVVLDAGPALVTGLAISAAAYTSEIFRVGILDVPSGQREAARSLGLTGWHELRHVVLPQALSIVRLPVISFAVLIFQYTAIGFAIGLPELLARSYGIGSVTFDYLTVFLVAGGFYAAVSIVASALIHVLRRDKSGPAVLPA</sequence>
<evidence type="ECO:0000256" key="3">
    <source>
        <dbReference type="ARBA" id="ARBA00022475"/>
    </source>
</evidence>
<evidence type="ECO:0000256" key="6">
    <source>
        <dbReference type="ARBA" id="ARBA00022989"/>
    </source>
</evidence>
<dbReference type="NCBIfam" id="TIGR01726">
    <property type="entry name" value="HEQRo_perm_3TM"/>
    <property type="match status" value="1"/>
</dbReference>
<evidence type="ECO:0000256" key="1">
    <source>
        <dbReference type="ARBA" id="ARBA00004651"/>
    </source>
</evidence>
<gene>
    <name evidence="10" type="ORF">IBG24_09000</name>
</gene>
<keyword evidence="6 8" id="KW-1133">Transmembrane helix</keyword>
<dbReference type="RefSeq" id="WP_187769305.1">
    <property type="nucleotide sequence ID" value="NZ_JACTVM010000002.1"/>
</dbReference>
<feature type="transmembrane region" description="Helical" evidence="8">
    <location>
        <begin position="49"/>
        <end position="71"/>
    </location>
</feature>
<dbReference type="CDD" id="cd06261">
    <property type="entry name" value="TM_PBP2"/>
    <property type="match status" value="1"/>
</dbReference>
<keyword evidence="7 8" id="KW-0472">Membrane</keyword>
<keyword evidence="4 8" id="KW-0812">Transmembrane</keyword>
<evidence type="ECO:0000259" key="9">
    <source>
        <dbReference type="PROSITE" id="PS50928"/>
    </source>
</evidence>
<organism evidence="10 11">
    <name type="scientific">Aeromicrobium senzhongii</name>
    <dbReference type="NCBI Taxonomy" id="2663859"/>
    <lineage>
        <taxon>Bacteria</taxon>
        <taxon>Bacillati</taxon>
        <taxon>Actinomycetota</taxon>
        <taxon>Actinomycetes</taxon>
        <taxon>Propionibacteriales</taxon>
        <taxon>Nocardioidaceae</taxon>
        <taxon>Aeromicrobium</taxon>
    </lineage>
</organism>
<dbReference type="SUPFAM" id="SSF161098">
    <property type="entry name" value="MetI-like"/>
    <property type="match status" value="1"/>
</dbReference>
<evidence type="ECO:0000313" key="11">
    <source>
        <dbReference type="Proteomes" id="UP000620591"/>
    </source>
</evidence>
<dbReference type="EMBL" id="JACTVM010000002">
    <property type="protein sequence ID" value="MBC9226453.1"/>
    <property type="molecule type" value="Genomic_DNA"/>
</dbReference>
<keyword evidence="5" id="KW-0029">Amino-acid transport</keyword>
<dbReference type="Proteomes" id="UP000620591">
    <property type="component" value="Unassembled WGS sequence"/>
</dbReference>
<dbReference type="PANTHER" id="PTHR30614">
    <property type="entry name" value="MEMBRANE COMPONENT OF AMINO ACID ABC TRANSPORTER"/>
    <property type="match status" value="1"/>
</dbReference>
<feature type="transmembrane region" description="Helical" evidence="8">
    <location>
        <begin position="16"/>
        <end position="37"/>
    </location>
</feature>
<dbReference type="GO" id="GO:0022857">
    <property type="term" value="F:transmembrane transporter activity"/>
    <property type="evidence" value="ECO:0007669"/>
    <property type="project" value="InterPro"/>
</dbReference>
<dbReference type="PROSITE" id="PS50928">
    <property type="entry name" value="ABC_TM1"/>
    <property type="match status" value="1"/>
</dbReference>
<dbReference type="GO" id="GO:0043190">
    <property type="term" value="C:ATP-binding cassette (ABC) transporter complex"/>
    <property type="evidence" value="ECO:0007669"/>
    <property type="project" value="InterPro"/>
</dbReference>
<dbReference type="PANTHER" id="PTHR30614:SF0">
    <property type="entry name" value="L-CYSTINE TRANSPORT SYSTEM PERMEASE PROTEIN TCYL"/>
    <property type="match status" value="1"/>
</dbReference>
<evidence type="ECO:0000256" key="7">
    <source>
        <dbReference type="ARBA" id="ARBA00023136"/>
    </source>
</evidence>
<dbReference type="AlphaFoldDB" id="A0A8I0EW61"/>
<evidence type="ECO:0000256" key="4">
    <source>
        <dbReference type="ARBA" id="ARBA00022692"/>
    </source>
</evidence>
<comment type="similarity">
    <text evidence="8">Belongs to the binding-protein-dependent transport system permease family.</text>
</comment>
<feature type="transmembrane region" description="Helical" evidence="8">
    <location>
        <begin position="180"/>
        <end position="204"/>
    </location>
</feature>
<dbReference type="InterPro" id="IPR010065">
    <property type="entry name" value="AA_ABC_transptr_permease_3TM"/>
</dbReference>
<reference evidence="10" key="1">
    <citation type="submission" date="2020-09" db="EMBL/GenBank/DDBJ databases">
        <title>Novel species in genus Aeromicrobium.</title>
        <authorList>
            <person name="Zhang G."/>
        </authorList>
    </citation>
    <scope>NUCLEOTIDE SEQUENCE</scope>
    <source>
        <strain evidence="10">Zg-636</strain>
    </source>
</reference>
<comment type="subcellular location">
    <subcellularLocation>
        <location evidence="1 8">Cell membrane</location>
        <topology evidence="1 8">Multi-pass membrane protein</topology>
    </subcellularLocation>
</comment>
<comment type="caution">
    <text evidence="10">The sequence shown here is derived from an EMBL/GenBank/DDBJ whole genome shotgun (WGS) entry which is preliminary data.</text>
</comment>
<dbReference type="GO" id="GO:0006865">
    <property type="term" value="P:amino acid transport"/>
    <property type="evidence" value="ECO:0007669"/>
    <property type="project" value="UniProtKB-KW"/>
</dbReference>
<dbReference type="InterPro" id="IPR035906">
    <property type="entry name" value="MetI-like_sf"/>
</dbReference>
<feature type="transmembrane region" description="Helical" evidence="8">
    <location>
        <begin position="138"/>
        <end position="160"/>
    </location>
</feature>
<dbReference type="InterPro" id="IPR000515">
    <property type="entry name" value="MetI-like"/>
</dbReference>
<keyword evidence="2 8" id="KW-0813">Transport</keyword>
<protein>
    <submittedName>
        <fullName evidence="10">Amino acid ABC transporter permease</fullName>
    </submittedName>
</protein>
<evidence type="ECO:0000256" key="2">
    <source>
        <dbReference type="ARBA" id="ARBA00022448"/>
    </source>
</evidence>
<dbReference type="Gene3D" id="1.10.3720.10">
    <property type="entry name" value="MetI-like"/>
    <property type="match status" value="1"/>
</dbReference>
<dbReference type="Pfam" id="PF00528">
    <property type="entry name" value="BPD_transp_1"/>
    <property type="match status" value="1"/>
</dbReference>